<evidence type="ECO:0000313" key="2">
    <source>
        <dbReference type="EMBL" id="ACR11561.1"/>
    </source>
</evidence>
<keyword evidence="1" id="KW-0812">Transmembrane</keyword>
<dbReference type="Proteomes" id="UP000009080">
    <property type="component" value="Chromosome"/>
</dbReference>
<sequence>MDDEIQMMDQSDSIADAVAAVALILIFVTSCVFWISGQ</sequence>
<name>C5BJB6_TERTT</name>
<dbReference type="KEGG" id="ttu:TERTU_2122"/>
<keyword evidence="1" id="KW-1133">Transmembrane helix</keyword>
<dbReference type="eggNOG" id="ENOG5033NAP">
    <property type="taxonomic scope" value="Bacteria"/>
</dbReference>
<protein>
    <submittedName>
        <fullName evidence="2">Uncharacterized protein</fullName>
    </submittedName>
</protein>
<feature type="transmembrane region" description="Helical" evidence="1">
    <location>
        <begin position="17"/>
        <end position="35"/>
    </location>
</feature>
<organism evidence="2 3">
    <name type="scientific">Teredinibacter turnerae (strain ATCC 39867 / T7901)</name>
    <dbReference type="NCBI Taxonomy" id="377629"/>
    <lineage>
        <taxon>Bacteria</taxon>
        <taxon>Pseudomonadati</taxon>
        <taxon>Pseudomonadota</taxon>
        <taxon>Gammaproteobacteria</taxon>
        <taxon>Cellvibrionales</taxon>
        <taxon>Cellvibrionaceae</taxon>
        <taxon>Teredinibacter</taxon>
    </lineage>
</organism>
<gene>
    <name evidence="2" type="ordered locus">TERTU_2122</name>
</gene>
<dbReference type="EMBL" id="CP001614">
    <property type="protein sequence ID" value="ACR11561.1"/>
    <property type="molecule type" value="Genomic_DNA"/>
</dbReference>
<evidence type="ECO:0000256" key="1">
    <source>
        <dbReference type="SAM" id="Phobius"/>
    </source>
</evidence>
<evidence type="ECO:0000313" key="3">
    <source>
        <dbReference type="Proteomes" id="UP000009080"/>
    </source>
</evidence>
<dbReference type="HOGENOM" id="CLU_214955_1_1_6"/>
<keyword evidence="1" id="KW-0472">Membrane</keyword>
<proteinExistence type="predicted"/>
<reference evidence="2 3" key="1">
    <citation type="journal article" date="2009" name="PLoS ONE">
        <title>The complete genome of Teredinibacter turnerae T7901: an intracellular endosymbiont of marine wood-boring bivalves (shipworms).</title>
        <authorList>
            <person name="Yang J.C."/>
            <person name="Madupu R."/>
            <person name="Durkin A.S."/>
            <person name="Ekborg N.A."/>
            <person name="Pedamallu C.S."/>
            <person name="Hostetler J.B."/>
            <person name="Radune D."/>
            <person name="Toms B.S."/>
            <person name="Henrissat B."/>
            <person name="Coutinho P.M."/>
            <person name="Schwarz S."/>
            <person name="Field L."/>
            <person name="Trindade-Silva A.E."/>
            <person name="Soares C.A.G."/>
            <person name="Elshahawi S."/>
            <person name="Hanora A."/>
            <person name="Schmidt E.W."/>
            <person name="Haygood M.G."/>
            <person name="Posfai J."/>
            <person name="Benner J."/>
            <person name="Madinger C."/>
            <person name="Nove J."/>
            <person name="Anton B."/>
            <person name="Chaudhary K."/>
            <person name="Foster J."/>
            <person name="Holman A."/>
            <person name="Kumar S."/>
            <person name="Lessard P.A."/>
            <person name="Luyten Y.A."/>
            <person name="Slatko B."/>
            <person name="Wood N."/>
            <person name="Wu B."/>
            <person name="Teplitski M."/>
            <person name="Mougous J.D."/>
            <person name="Ward N."/>
            <person name="Eisen J.A."/>
            <person name="Badger J.H."/>
            <person name="Distel D.L."/>
        </authorList>
    </citation>
    <scope>NUCLEOTIDE SEQUENCE [LARGE SCALE GENOMIC DNA]</scope>
    <source>
        <strain evidence="3">ATCC 39867 / T7901</strain>
    </source>
</reference>
<keyword evidence="3" id="KW-1185">Reference proteome</keyword>
<accession>C5BJB6</accession>
<dbReference type="AlphaFoldDB" id="C5BJB6"/>